<protein>
    <recommendedName>
        <fullName evidence="2">Calcineurin-like phosphoesterase domain-containing protein</fullName>
    </recommendedName>
</protein>
<dbReference type="GO" id="GO:0016787">
    <property type="term" value="F:hydrolase activity"/>
    <property type="evidence" value="ECO:0007669"/>
    <property type="project" value="InterPro"/>
</dbReference>
<feature type="signal peptide" evidence="1">
    <location>
        <begin position="1"/>
        <end position="19"/>
    </location>
</feature>
<dbReference type="Gene3D" id="3.60.21.10">
    <property type="match status" value="1"/>
</dbReference>
<dbReference type="SUPFAM" id="SSF56300">
    <property type="entry name" value="Metallo-dependent phosphatases"/>
    <property type="match status" value="1"/>
</dbReference>
<name>A0AA37VEA2_9BACT</name>
<dbReference type="PANTHER" id="PTHR43143:SF1">
    <property type="entry name" value="SERINE_THREONINE-PROTEIN PHOSPHATASE CPPED1"/>
    <property type="match status" value="1"/>
</dbReference>
<sequence length="391" mass="42498">MTSRLLARAAAHFAGVALAAPVLGAQQPATATPPAAPPAERVAAIAPPKRPLPPEPASANVTRFSYIVYGDTRGRRDGTAEQYEHSLVVDGMIRAIRALENGPDPVKFVLQSGDAVVNGRDPKQWNVSFVSLINRLTTDGGVPYFLAPGNHDVTGSADLASPGRQEGLRNYLSAVSQLIPPDGATRRLPGYPTYAFGYGNTFVVAFDSNIAEDSTQYAWVEAQLKGLDRKRWQHVVAFFHHPAFSSGPHGGAIVERPTAAVRARYMPLFRRYGVTLLYTGHEHLFEHYVERYRDASGQQRRMDQIVSGGGGAPLYAYQGEPDLRAYRTASGADSSRVQHLVRPGPNPGDNPYHFLVVHVDGARVWFDVVGVDWGSSYAPYRSNRAVLGDAP</sequence>
<evidence type="ECO:0000313" key="4">
    <source>
        <dbReference type="Proteomes" id="UP001161325"/>
    </source>
</evidence>
<proteinExistence type="predicted"/>
<dbReference type="InterPro" id="IPR051918">
    <property type="entry name" value="STPP_CPPED1"/>
</dbReference>
<accession>A0AA37VEA2</accession>
<comment type="caution">
    <text evidence="3">The sequence shown here is derived from an EMBL/GenBank/DDBJ whole genome shotgun (WGS) entry which is preliminary data.</text>
</comment>
<reference evidence="3" key="1">
    <citation type="submission" date="2022-08" db="EMBL/GenBank/DDBJ databases">
        <title>Draft genome sequencing of Roseisolibacter agri AW1220.</title>
        <authorList>
            <person name="Tobiishi Y."/>
            <person name="Tonouchi A."/>
        </authorList>
    </citation>
    <scope>NUCLEOTIDE SEQUENCE</scope>
    <source>
        <strain evidence="3">AW1220</strain>
    </source>
</reference>
<feature type="chain" id="PRO_5041455579" description="Calcineurin-like phosphoesterase domain-containing protein" evidence="1">
    <location>
        <begin position="20"/>
        <end position="391"/>
    </location>
</feature>
<dbReference type="Proteomes" id="UP001161325">
    <property type="component" value="Unassembled WGS sequence"/>
</dbReference>
<keyword evidence="1" id="KW-0732">Signal</keyword>
<dbReference type="InterPro" id="IPR029052">
    <property type="entry name" value="Metallo-depent_PP-like"/>
</dbReference>
<dbReference type="InterPro" id="IPR004843">
    <property type="entry name" value="Calcineurin-like_PHP"/>
</dbReference>
<gene>
    <name evidence="3" type="ORF">rosag_13520</name>
</gene>
<dbReference type="RefSeq" id="WP_284349283.1">
    <property type="nucleotide sequence ID" value="NZ_BRXS01000002.1"/>
</dbReference>
<evidence type="ECO:0000313" key="3">
    <source>
        <dbReference type="EMBL" id="GLC24839.1"/>
    </source>
</evidence>
<dbReference type="PANTHER" id="PTHR43143">
    <property type="entry name" value="METALLOPHOSPHOESTERASE, CALCINEURIN SUPERFAMILY"/>
    <property type="match status" value="1"/>
</dbReference>
<dbReference type="EMBL" id="BRXS01000002">
    <property type="protein sequence ID" value="GLC24839.1"/>
    <property type="molecule type" value="Genomic_DNA"/>
</dbReference>
<evidence type="ECO:0000256" key="1">
    <source>
        <dbReference type="SAM" id="SignalP"/>
    </source>
</evidence>
<keyword evidence="4" id="KW-1185">Reference proteome</keyword>
<organism evidence="3 4">
    <name type="scientific">Roseisolibacter agri</name>
    <dbReference type="NCBI Taxonomy" id="2014610"/>
    <lineage>
        <taxon>Bacteria</taxon>
        <taxon>Pseudomonadati</taxon>
        <taxon>Gemmatimonadota</taxon>
        <taxon>Gemmatimonadia</taxon>
        <taxon>Gemmatimonadales</taxon>
        <taxon>Gemmatimonadaceae</taxon>
        <taxon>Roseisolibacter</taxon>
    </lineage>
</organism>
<evidence type="ECO:0000259" key="2">
    <source>
        <dbReference type="Pfam" id="PF00149"/>
    </source>
</evidence>
<dbReference type="Pfam" id="PF00149">
    <property type="entry name" value="Metallophos"/>
    <property type="match status" value="1"/>
</dbReference>
<dbReference type="AlphaFoldDB" id="A0AA37VEA2"/>
<feature type="domain" description="Calcineurin-like phosphoesterase" evidence="2">
    <location>
        <begin position="95"/>
        <end position="283"/>
    </location>
</feature>